<evidence type="ECO:0000313" key="7">
    <source>
        <dbReference type="EMBL" id="VFR44933.1"/>
    </source>
</evidence>
<evidence type="ECO:0000256" key="2">
    <source>
        <dbReference type="ARBA" id="ARBA00022475"/>
    </source>
</evidence>
<evidence type="ECO:0000313" key="8">
    <source>
        <dbReference type="EMBL" id="VFR47730.1"/>
    </source>
</evidence>
<keyword evidence="3 6" id="KW-0812">Transmembrane</keyword>
<evidence type="ECO:0000256" key="6">
    <source>
        <dbReference type="SAM" id="Phobius"/>
    </source>
</evidence>
<feature type="transmembrane region" description="Helical" evidence="6">
    <location>
        <begin position="293"/>
        <end position="310"/>
    </location>
</feature>
<feature type="transmembrane region" description="Helical" evidence="6">
    <location>
        <begin position="222"/>
        <end position="240"/>
    </location>
</feature>
<evidence type="ECO:0000256" key="3">
    <source>
        <dbReference type="ARBA" id="ARBA00022692"/>
    </source>
</evidence>
<gene>
    <name evidence="7" type="ORF">BER1_4211</name>
    <name evidence="8" type="ORF">BER2_4184</name>
</gene>
<name>A0A484RF04_9ZZZZ</name>
<comment type="subcellular location">
    <subcellularLocation>
        <location evidence="1">Cell membrane</location>
        <topology evidence="1">Multi-pass membrane protein</topology>
    </subcellularLocation>
</comment>
<feature type="transmembrane region" description="Helical" evidence="6">
    <location>
        <begin position="104"/>
        <end position="121"/>
    </location>
</feature>
<dbReference type="GO" id="GO:0015658">
    <property type="term" value="F:branched-chain amino acid transmembrane transporter activity"/>
    <property type="evidence" value="ECO:0007669"/>
    <property type="project" value="InterPro"/>
</dbReference>
<dbReference type="AlphaFoldDB" id="A0A484RF04"/>
<feature type="transmembrane region" description="Helical" evidence="6">
    <location>
        <begin position="80"/>
        <end position="98"/>
    </location>
</feature>
<evidence type="ECO:0000256" key="4">
    <source>
        <dbReference type="ARBA" id="ARBA00022989"/>
    </source>
</evidence>
<dbReference type="EMBL" id="CAADIH010000027">
    <property type="protein sequence ID" value="VFR47730.1"/>
    <property type="molecule type" value="Genomic_DNA"/>
</dbReference>
<dbReference type="InterPro" id="IPR043428">
    <property type="entry name" value="LivM-like"/>
</dbReference>
<protein>
    <submittedName>
        <fullName evidence="8">Branched-chain amino acid transport system permease protein LivM (TC 3.A.1.4.1)</fullName>
    </submittedName>
</protein>
<dbReference type="CDD" id="cd06581">
    <property type="entry name" value="TM_PBP1_LivM_like"/>
    <property type="match status" value="1"/>
</dbReference>
<proteinExistence type="predicted"/>
<dbReference type="Pfam" id="PF02653">
    <property type="entry name" value="BPD_transp_2"/>
    <property type="match status" value="1"/>
</dbReference>
<feature type="transmembrane region" description="Helical" evidence="6">
    <location>
        <begin position="169"/>
        <end position="189"/>
    </location>
</feature>
<feature type="transmembrane region" description="Helical" evidence="6">
    <location>
        <begin position="260"/>
        <end position="281"/>
    </location>
</feature>
<sequence length="330" mass="35491">MQRQALDAAAYASQRQQDQGVDRLRYRIAAGLFVVLVVAMALVPMVSSNASFAFYLMLWIAMATGMNICVGFTGYLPFGYVVFYGVGAYATGICYRVLELPIFPSLLAAGAAGVLIALLMAPTLRLKGVYFGIVSLGLATIVRLLIANLPDHYTGGSMGLILASANNPLHSFYAMLAIMAGALALVLWLSRSRLGRQLRAIKDDAGAAACVGIDVPRVRLKAWLLAALIPALVGGVEAWYTNVVDPEYSFHVLVTAKSIIYGMVGGFGTILGPVVGTIALYGVDHFIWERFPLLNLLLLGLVIIGLMLFLPRGVVGSLLKHKPQLRRYIA</sequence>
<feature type="transmembrane region" description="Helical" evidence="6">
    <location>
        <begin position="52"/>
        <end position="73"/>
    </location>
</feature>
<dbReference type="GO" id="GO:0005886">
    <property type="term" value="C:plasma membrane"/>
    <property type="evidence" value="ECO:0007669"/>
    <property type="project" value="UniProtKB-SubCell"/>
</dbReference>
<dbReference type="PANTHER" id="PTHR30482">
    <property type="entry name" value="HIGH-AFFINITY BRANCHED-CHAIN AMINO ACID TRANSPORT SYSTEM PERMEASE"/>
    <property type="match status" value="1"/>
</dbReference>
<reference evidence="8" key="1">
    <citation type="submission" date="2019-03" db="EMBL/GenBank/DDBJ databases">
        <authorList>
            <person name="Danneels B."/>
        </authorList>
    </citation>
    <scope>NUCLEOTIDE SEQUENCE</scope>
</reference>
<dbReference type="EMBL" id="CAADIE010000026">
    <property type="protein sequence ID" value="VFR44933.1"/>
    <property type="molecule type" value="Genomic_DNA"/>
</dbReference>
<dbReference type="PANTHER" id="PTHR30482:SF10">
    <property type="entry name" value="HIGH-AFFINITY BRANCHED-CHAIN AMINO ACID TRANSPORT PROTEIN BRAE"/>
    <property type="match status" value="1"/>
</dbReference>
<keyword evidence="4 6" id="KW-1133">Transmembrane helix</keyword>
<dbReference type="InterPro" id="IPR001851">
    <property type="entry name" value="ABC_transp_permease"/>
</dbReference>
<evidence type="ECO:0000256" key="5">
    <source>
        <dbReference type="ARBA" id="ARBA00023136"/>
    </source>
</evidence>
<feature type="transmembrane region" description="Helical" evidence="6">
    <location>
        <begin position="128"/>
        <end position="149"/>
    </location>
</feature>
<organism evidence="8">
    <name type="scientific">plant metagenome</name>
    <dbReference type="NCBI Taxonomy" id="1297885"/>
    <lineage>
        <taxon>unclassified sequences</taxon>
        <taxon>metagenomes</taxon>
        <taxon>organismal metagenomes</taxon>
    </lineage>
</organism>
<feature type="transmembrane region" description="Helical" evidence="6">
    <location>
        <begin position="24"/>
        <end position="46"/>
    </location>
</feature>
<accession>A0A484RF04</accession>
<keyword evidence="2" id="KW-1003">Cell membrane</keyword>
<evidence type="ECO:0000256" key="1">
    <source>
        <dbReference type="ARBA" id="ARBA00004651"/>
    </source>
</evidence>
<keyword evidence="5 6" id="KW-0472">Membrane</keyword>